<evidence type="ECO:0000313" key="3">
    <source>
        <dbReference type="Proteomes" id="UP001283361"/>
    </source>
</evidence>
<dbReference type="InterPro" id="IPR001304">
    <property type="entry name" value="C-type_lectin-like"/>
</dbReference>
<dbReference type="SUPFAM" id="SSF56436">
    <property type="entry name" value="C-type lectin-like"/>
    <property type="match status" value="1"/>
</dbReference>
<dbReference type="Gene3D" id="3.10.100.10">
    <property type="entry name" value="Mannose-Binding Protein A, subunit A"/>
    <property type="match status" value="1"/>
</dbReference>
<evidence type="ECO:0000259" key="1">
    <source>
        <dbReference type="PROSITE" id="PS50041"/>
    </source>
</evidence>
<keyword evidence="3" id="KW-1185">Reference proteome</keyword>
<dbReference type="PROSITE" id="PS50041">
    <property type="entry name" value="C_TYPE_LECTIN_2"/>
    <property type="match status" value="1"/>
</dbReference>
<dbReference type="InterPro" id="IPR016186">
    <property type="entry name" value="C-type_lectin-like/link_sf"/>
</dbReference>
<feature type="domain" description="C-type lectin" evidence="1">
    <location>
        <begin position="131"/>
        <end position="245"/>
    </location>
</feature>
<organism evidence="2 3">
    <name type="scientific">Elysia crispata</name>
    <name type="common">lettuce slug</name>
    <dbReference type="NCBI Taxonomy" id="231223"/>
    <lineage>
        <taxon>Eukaryota</taxon>
        <taxon>Metazoa</taxon>
        <taxon>Spiralia</taxon>
        <taxon>Lophotrochozoa</taxon>
        <taxon>Mollusca</taxon>
        <taxon>Gastropoda</taxon>
        <taxon>Heterobranchia</taxon>
        <taxon>Euthyneura</taxon>
        <taxon>Panpulmonata</taxon>
        <taxon>Sacoglossa</taxon>
        <taxon>Placobranchoidea</taxon>
        <taxon>Plakobranchidae</taxon>
        <taxon>Elysia</taxon>
    </lineage>
</organism>
<accession>A0AAE1EAM4</accession>
<dbReference type="InterPro" id="IPR016187">
    <property type="entry name" value="CTDL_fold"/>
</dbReference>
<dbReference type="Pfam" id="PF00059">
    <property type="entry name" value="Lectin_C"/>
    <property type="match status" value="1"/>
</dbReference>
<reference evidence="2" key="1">
    <citation type="journal article" date="2023" name="G3 (Bethesda)">
        <title>A reference genome for the long-term kleptoplast-retaining sea slug Elysia crispata morphotype clarki.</title>
        <authorList>
            <person name="Eastman K.E."/>
            <person name="Pendleton A.L."/>
            <person name="Shaikh M.A."/>
            <person name="Suttiyut T."/>
            <person name="Ogas R."/>
            <person name="Tomko P."/>
            <person name="Gavelis G."/>
            <person name="Widhalm J.R."/>
            <person name="Wisecaver J.H."/>
        </authorList>
    </citation>
    <scope>NUCLEOTIDE SEQUENCE</scope>
    <source>
        <strain evidence="2">ECLA1</strain>
    </source>
</reference>
<dbReference type="EMBL" id="JAWDGP010000603">
    <property type="protein sequence ID" value="KAK3798988.1"/>
    <property type="molecule type" value="Genomic_DNA"/>
</dbReference>
<dbReference type="CDD" id="cd00037">
    <property type="entry name" value="CLECT"/>
    <property type="match status" value="1"/>
</dbReference>
<dbReference type="SMART" id="SM00034">
    <property type="entry name" value="CLECT"/>
    <property type="match status" value="1"/>
</dbReference>
<name>A0AAE1EAM4_9GAST</name>
<dbReference type="AlphaFoldDB" id="A0AAE1EAM4"/>
<gene>
    <name evidence="2" type="ORF">RRG08_063337</name>
</gene>
<evidence type="ECO:0000313" key="2">
    <source>
        <dbReference type="EMBL" id="KAK3798988.1"/>
    </source>
</evidence>
<sequence>MCNFQSGKITTRATRSARAGPFLLLVLYTRAASSFYFQRSENALCNKAVLSPPWTSRSEVSCIAECKSRFGDSCRNVVFNTHTMACTPVYPLSRDDPSLPSQPGDVFYTETVAPTLACDTAAGFQLREACGTGACLLHRSKTTYYQAVSDCSNKAAILFQPDTHERFALLEQIFSGQAWAGLHKVSGSWVWQSGHSVDFEFYNFMWSPGQPDTSNNELCVSYAYWDPFDKFHDYACGHSFEYFCEQNY</sequence>
<proteinExistence type="predicted"/>
<comment type="caution">
    <text evidence="2">The sequence shown here is derived from an EMBL/GenBank/DDBJ whole genome shotgun (WGS) entry which is preliminary data.</text>
</comment>
<dbReference type="Proteomes" id="UP001283361">
    <property type="component" value="Unassembled WGS sequence"/>
</dbReference>
<protein>
    <recommendedName>
        <fullName evidence="1">C-type lectin domain-containing protein</fullName>
    </recommendedName>
</protein>